<feature type="domain" description="Enoyl reductase (ER)" evidence="4">
    <location>
        <begin position="713"/>
        <end position="1011"/>
    </location>
</feature>
<dbReference type="PANTHER" id="PTHR44573">
    <property type="entry name" value="NADPH-DEPENDENT ALKENAL/ONE OXIDOREDUCTASE, CHLOROPLASTIC"/>
    <property type="match status" value="1"/>
</dbReference>
<evidence type="ECO:0000313" key="5">
    <source>
        <dbReference type="EMBL" id="KAH9328447.1"/>
    </source>
</evidence>
<dbReference type="GO" id="GO:0016628">
    <property type="term" value="F:oxidoreductase activity, acting on the CH-CH group of donors, NAD or NADP as acceptor"/>
    <property type="evidence" value="ECO:0007669"/>
    <property type="project" value="InterPro"/>
</dbReference>
<evidence type="ECO:0000313" key="6">
    <source>
        <dbReference type="Proteomes" id="UP000824469"/>
    </source>
</evidence>
<sequence length="1015" mass="114122">MASIGRPKKDKKQLSLADAFGISRHSSQPCASQNEEFDILAQEEHELDGAEFGEEEHPSKKPKRTFKAKWKTRFPWAYAIKDCNGVERIKCSWCVKYKRDTPFAKDGSTTLQVSGLLTHAESDPHKFSSQRLEGENKQSNIPITKHIELMVDAEKERIISVMENMYFVAIHDLSLELYKPICDLNRYKGTPHMPLTDEYSAYTNTTSGKEFLQAAKEVYWKKLKDDIFHSPFYSILVDESTDCTMEQHLIVYITYLTNGGRGQCVTKFIRLLEIKDGTAQAMYDAVITLLTEMNLSLMKLVGFGSDGASAMRGIREGLSTKLRRDAPHLLDIHCIAHREALAANDASSHFPELQFIDKFANKIYSWLGKSAKRHGALRELMESFQINRLEVLQIHQIRWLSRGKVMERLVKLMPALLKEWELEEKNMYDLATIFQVQFCIHLLADVLIELNKLNKKFQEDHIDITSIGTTLDITVDMLRRRFQRGIFGTGTLHTSSFLTRAQGGSLEFADGTGTLHVHALRFESLPKSHRSGTLDDCIELGKSFIIKVIDSLDTRFTDLPIFNAAKFFSPRNYYEETEDRDRQTKRWLTCLCDKFSVGNSPIVDSVKCLGEMDEFICTIYRSYPKKHMFGAWDLCGGEPEWFDGFPCLMKLWQAILVIPASTAVCERGFSKLNRIKNDDRSRLSLSTLDMLMFLSLCAPHALNEKAWFYNEYGSVDVLQFGDIPLPLPNVVPGQVLVEVRAAALNPVDYKIRKLGVFRTADDPFPAVPGCDLAGVVAEVGEGVSKFNKGDEVYGDIQDITVGNPKQYGTLAQYTVAEEHLLASKPHNLSFEEAASLPLALLTAQQAFDTVTFQKGQSVFIVGGAGGVGSLAIQLAKHVYEASRIVSTASTGKLDFVKSLGADLVVDYTKQSYDQVPEKFDFVFDIIGESFKSHVVAKEEGKVVDIASFPPHPRAESVIVKPSGSNLERLRPFIESGKLKAVIDPKSPYPFSAVKEAFKYLETERAKGKIVISPIE</sequence>
<reference evidence="5 6" key="1">
    <citation type="journal article" date="2021" name="Nat. Plants">
        <title>The Taxus genome provides insights into paclitaxel biosynthesis.</title>
        <authorList>
            <person name="Xiong X."/>
            <person name="Gou J."/>
            <person name="Liao Q."/>
            <person name="Li Y."/>
            <person name="Zhou Q."/>
            <person name="Bi G."/>
            <person name="Li C."/>
            <person name="Du R."/>
            <person name="Wang X."/>
            <person name="Sun T."/>
            <person name="Guo L."/>
            <person name="Liang H."/>
            <person name="Lu P."/>
            <person name="Wu Y."/>
            <person name="Zhang Z."/>
            <person name="Ro D.K."/>
            <person name="Shang Y."/>
            <person name="Huang S."/>
            <person name="Yan J."/>
        </authorList>
    </citation>
    <scope>NUCLEOTIDE SEQUENCE [LARGE SCALE GENOMIC DNA]</scope>
    <source>
        <strain evidence="5">Ta-2019</strain>
    </source>
</reference>
<dbReference type="InterPro" id="IPR057456">
    <property type="entry name" value="Znf_C17orf113"/>
</dbReference>
<dbReference type="Pfam" id="PF13602">
    <property type="entry name" value="ADH_zinc_N_2"/>
    <property type="match status" value="1"/>
</dbReference>
<keyword evidence="6" id="KW-1185">Reference proteome</keyword>
<dbReference type="InterPro" id="IPR044626">
    <property type="entry name" value="AOR-like"/>
</dbReference>
<dbReference type="Pfam" id="PF25431">
    <property type="entry name" value="zf-C17orf113"/>
    <property type="match status" value="1"/>
</dbReference>
<evidence type="ECO:0000256" key="3">
    <source>
        <dbReference type="SAM" id="MobiDB-lite"/>
    </source>
</evidence>
<dbReference type="InterPro" id="IPR008906">
    <property type="entry name" value="HATC_C_dom"/>
</dbReference>
<evidence type="ECO:0000256" key="2">
    <source>
        <dbReference type="ARBA" id="ARBA00023002"/>
    </source>
</evidence>
<dbReference type="InterPro" id="IPR011032">
    <property type="entry name" value="GroES-like_sf"/>
</dbReference>
<dbReference type="CDD" id="cd05289">
    <property type="entry name" value="MDR_like_2"/>
    <property type="match status" value="1"/>
</dbReference>
<dbReference type="InterPro" id="IPR036291">
    <property type="entry name" value="NAD(P)-bd_dom_sf"/>
</dbReference>
<comment type="caution">
    <text evidence="5">The sequence shown here is derived from an EMBL/GenBank/DDBJ whole genome shotgun (WGS) entry which is preliminary data.</text>
</comment>
<dbReference type="EMBL" id="JAHRHJ020000001">
    <property type="protein sequence ID" value="KAH9328447.1"/>
    <property type="molecule type" value="Genomic_DNA"/>
</dbReference>
<comment type="similarity">
    <text evidence="1">Belongs to the zinc-containing alcohol dehydrogenase family. Quinone oxidoreductase subfamily.</text>
</comment>
<name>A0AA38LP55_TAXCH</name>
<feature type="region of interest" description="Disordered" evidence="3">
    <location>
        <begin position="44"/>
        <end position="64"/>
    </location>
</feature>
<dbReference type="SUPFAM" id="SSF50129">
    <property type="entry name" value="GroES-like"/>
    <property type="match status" value="1"/>
</dbReference>
<dbReference type="SMART" id="SM00829">
    <property type="entry name" value="PKS_ER"/>
    <property type="match status" value="1"/>
</dbReference>
<dbReference type="InterPro" id="IPR012337">
    <property type="entry name" value="RNaseH-like_sf"/>
</dbReference>
<dbReference type="AlphaFoldDB" id="A0AA38LP55"/>
<evidence type="ECO:0000259" key="4">
    <source>
        <dbReference type="SMART" id="SM00829"/>
    </source>
</evidence>
<evidence type="ECO:0000256" key="1">
    <source>
        <dbReference type="ARBA" id="ARBA00010371"/>
    </source>
</evidence>
<dbReference type="Proteomes" id="UP000824469">
    <property type="component" value="Unassembled WGS sequence"/>
</dbReference>
<dbReference type="PANTHER" id="PTHR44573:SF4">
    <property type="entry name" value="2-METHYLENE-FURAN-3-ONE REDUCTASE-LIKE"/>
    <property type="match status" value="1"/>
</dbReference>
<dbReference type="GO" id="GO:0046983">
    <property type="term" value="F:protein dimerization activity"/>
    <property type="evidence" value="ECO:0007669"/>
    <property type="project" value="InterPro"/>
</dbReference>
<keyword evidence="2" id="KW-0560">Oxidoreductase</keyword>
<proteinExistence type="inferred from homology"/>
<dbReference type="InterPro" id="IPR013154">
    <property type="entry name" value="ADH-like_N"/>
</dbReference>
<dbReference type="OMA" id="VHCVAHK"/>
<gene>
    <name evidence="5" type="ORF">KI387_000555</name>
</gene>
<protein>
    <recommendedName>
        <fullName evidence="4">Enoyl reductase (ER) domain-containing protein</fullName>
    </recommendedName>
</protein>
<dbReference type="Pfam" id="PF08240">
    <property type="entry name" value="ADH_N"/>
    <property type="match status" value="1"/>
</dbReference>
<dbReference type="SUPFAM" id="SSF53098">
    <property type="entry name" value="Ribonuclease H-like"/>
    <property type="match status" value="1"/>
</dbReference>
<accession>A0AA38LP55</accession>
<organism evidence="5 6">
    <name type="scientific">Taxus chinensis</name>
    <name type="common">Chinese yew</name>
    <name type="synonym">Taxus wallichiana var. chinensis</name>
    <dbReference type="NCBI Taxonomy" id="29808"/>
    <lineage>
        <taxon>Eukaryota</taxon>
        <taxon>Viridiplantae</taxon>
        <taxon>Streptophyta</taxon>
        <taxon>Embryophyta</taxon>
        <taxon>Tracheophyta</taxon>
        <taxon>Spermatophyta</taxon>
        <taxon>Pinopsida</taxon>
        <taxon>Pinidae</taxon>
        <taxon>Conifers II</taxon>
        <taxon>Cupressales</taxon>
        <taxon>Taxaceae</taxon>
        <taxon>Taxus</taxon>
    </lineage>
</organism>
<dbReference type="InterPro" id="IPR020843">
    <property type="entry name" value="ER"/>
</dbReference>
<dbReference type="Pfam" id="PF05699">
    <property type="entry name" value="Dimer_Tnp_hAT"/>
    <property type="match status" value="1"/>
</dbReference>
<dbReference type="Gene3D" id="3.40.50.720">
    <property type="entry name" value="NAD(P)-binding Rossmann-like Domain"/>
    <property type="match status" value="1"/>
</dbReference>
<dbReference type="Gene3D" id="3.90.180.10">
    <property type="entry name" value="Medium-chain alcohol dehydrogenases, catalytic domain"/>
    <property type="match status" value="1"/>
</dbReference>
<dbReference type="SUPFAM" id="SSF51735">
    <property type="entry name" value="NAD(P)-binding Rossmann-fold domains"/>
    <property type="match status" value="1"/>
</dbReference>